<proteinExistence type="predicted"/>
<evidence type="ECO:0000313" key="2">
    <source>
        <dbReference type="Proteomes" id="UP000373149"/>
    </source>
</evidence>
<evidence type="ECO:0000313" key="1">
    <source>
        <dbReference type="EMBL" id="MPY49916.1"/>
    </source>
</evidence>
<comment type="caution">
    <text evidence="1">The sequence shown here is derived from an EMBL/GenBank/DDBJ whole genome shotgun (WGS) entry which is preliminary data.</text>
</comment>
<reference evidence="1 2" key="1">
    <citation type="submission" date="2019-09" db="EMBL/GenBank/DDBJ databases">
        <authorList>
            <person name="Duangmal K."/>
            <person name="Teo W.F.A."/>
            <person name="Lipun K."/>
        </authorList>
    </citation>
    <scope>NUCLEOTIDE SEQUENCE [LARGE SCALE GENOMIC DNA]</scope>
    <source>
        <strain evidence="1 2">K1PN6</strain>
    </source>
</reference>
<accession>A0A5N8WSW6</accession>
<gene>
    <name evidence="1" type="ORF">FPZ41_15610</name>
</gene>
<dbReference type="EMBL" id="VMNX01000048">
    <property type="protein sequence ID" value="MPY49916.1"/>
    <property type="molecule type" value="Genomic_DNA"/>
</dbReference>
<dbReference type="Proteomes" id="UP000373149">
    <property type="component" value="Unassembled WGS sequence"/>
</dbReference>
<dbReference type="SUPFAM" id="SSF55874">
    <property type="entry name" value="ATPase domain of HSP90 chaperone/DNA topoisomerase II/histidine kinase"/>
    <property type="match status" value="1"/>
</dbReference>
<dbReference type="CDD" id="cd16936">
    <property type="entry name" value="HATPase_RsbW-like"/>
    <property type="match status" value="1"/>
</dbReference>
<protein>
    <submittedName>
        <fullName evidence="1">ATP-binding protein</fullName>
    </submittedName>
</protein>
<keyword evidence="2" id="KW-1185">Reference proteome</keyword>
<dbReference type="InterPro" id="IPR050267">
    <property type="entry name" value="Anti-sigma-factor_SerPK"/>
</dbReference>
<dbReference type="Gene3D" id="3.30.565.10">
    <property type="entry name" value="Histidine kinase-like ATPase, C-terminal domain"/>
    <property type="match status" value="1"/>
</dbReference>
<dbReference type="GO" id="GO:0005524">
    <property type="term" value="F:ATP binding"/>
    <property type="evidence" value="ECO:0007669"/>
    <property type="project" value="UniProtKB-KW"/>
</dbReference>
<dbReference type="AlphaFoldDB" id="A0A5N8WSW6"/>
<keyword evidence="1" id="KW-0067">ATP-binding</keyword>
<sequence length="135" mass="14340">MSEPPAPQPNDSWEYRLTLPHHAIGSGVARSTLRSILTRHSLPDLADTAELLTSELCGNSYRYATGPATVRVRWRDGTLHVGVRDGNDVLPSPRSGGTGVEGGRGLLLVSHCAQAWGSQAAPGGAGKVTWFELRG</sequence>
<dbReference type="PANTHER" id="PTHR35526:SF3">
    <property type="entry name" value="ANTI-SIGMA-F FACTOR RSBW"/>
    <property type="match status" value="1"/>
</dbReference>
<name>A0A5N8WSW6_9ACTN</name>
<dbReference type="InterPro" id="IPR036890">
    <property type="entry name" value="HATPase_C_sf"/>
</dbReference>
<dbReference type="PANTHER" id="PTHR35526">
    <property type="entry name" value="ANTI-SIGMA-F FACTOR RSBW-RELATED"/>
    <property type="match status" value="1"/>
</dbReference>
<organism evidence="1 2">
    <name type="scientific">Streptomyces acidicola</name>
    <dbReference type="NCBI Taxonomy" id="2596892"/>
    <lineage>
        <taxon>Bacteria</taxon>
        <taxon>Bacillati</taxon>
        <taxon>Actinomycetota</taxon>
        <taxon>Actinomycetes</taxon>
        <taxon>Kitasatosporales</taxon>
        <taxon>Streptomycetaceae</taxon>
        <taxon>Streptomyces</taxon>
    </lineage>
</organism>
<keyword evidence="1" id="KW-0547">Nucleotide-binding</keyword>